<dbReference type="SUPFAM" id="SSF51735">
    <property type="entry name" value="NAD(P)-binding Rossmann-fold domains"/>
    <property type="match status" value="1"/>
</dbReference>
<dbReference type="InterPro" id="IPR013154">
    <property type="entry name" value="ADH-like_N"/>
</dbReference>
<feature type="domain" description="Enoyl reductase (ER)" evidence="1">
    <location>
        <begin position="15"/>
        <end position="331"/>
    </location>
</feature>
<sequence length="336" mass="36134">MATMLAWQYTTASGGLEKNLSLPAEGVPKPHIHDDQVLVEVYSAAINPADHKVPEIGIITKAMRPSTATPGMDFCGKIAEVGKKVDNFRVGEMVFGTNLGSTGHGSLAQYTAATKDMITSMPDGLKVDDVAGMGVVGLTAFQSIHPNVKEGDKVFINGGSGGTGVLSIQVAKALGCHVTTTCSGANIELCKSLGADEVIDYRTTDIIAALKGKGQIFSLAVDNVGSPPNLYCNSHYFLLPDGKFEQVGVEFSLMSMVHVTRNRMLPGFLGGGKRRYRLFLAKNDTEGLAQIGRWMQEGKIRPVIDSVFEFEEVPQAFERLKSHHSKGKVIVHVKKQ</sequence>
<dbReference type="GO" id="GO:0016491">
    <property type="term" value="F:oxidoreductase activity"/>
    <property type="evidence" value="ECO:0007669"/>
    <property type="project" value="InterPro"/>
</dbReference>
<name>A0A6G1IDJ1_9PLEO</name>
<dbReference type="Gene3D" id="3.90.180.10">
    <property type="entry name" value="Medium-chain alcohol dehydrogenases, catalytic domain"/>
    <property type="match status" value="1"/>
</dbReference>
<protein>
    <submittedName>
        <fullName evidence="2">Reticulon-4-interacting protein 1, mitochondrial</fullName>
    </submittedName>
</protein>
<reference evidence="2" key="1">
    <citation type="journal article" date="2020" name="Stud. Mycol.">
        <title>101 Dothideomycetes genomes: a test case for predicting lifestyles and emergence of pathogens.</title>
        <authorList>
            <person name="Haridas S."/>
            <person name="Albert R."/>
            <person name="Binder M."/>
            <person name="Bloem J."/>
            <person name="Labutti K."/>
            <person name="Salamov A."/>
            <person name="Andreopoulos B."/>
            <person name="Baker S."/>
            <person name="Barry K."/>
            <person name="Bills G."/>
            <person name="Bluhm B."/>
            <person name="Cannon C."/>
            <person name="Castanera R."/>
            <person name="Culley D."/>
            <person name="Daum C."/>
            <person name="Ezra D."/>
            <person name="Gonzalez J."/>
            <person name="Henrissat B."/>
            <person name="Kuo A."/>
            <person name="Liang C."/>
            <person name="Lipzen A."/>
            <person name="Lutzoni F."/>
            <person name="Magnuson J."/>
            <person name="Mondo S."/>
            <person name="Nolan M."/>
            <person name="Ohm R."/>
            <person name="Pangilinan J."/>
            <person name="Park H.-J."/>
            <person name="Ramirez L."/>
            <person name="Alfaro M."/>
            <person name="Sun H."/>
            <person name="Tritt A."/>
            <person name="Yoshinaga Y."/>
            <person name="Zwiers L.-H."/>
            <person name="Turgeon B."/>
            <person name="Goodwin S."/>
            <person name="Spatafora J."/>
            <person name="Crous P."/>
            <person name="Grigoriev I."/>
        </authorList>
    </citation>
    <scope>NUCLEOTIDE SEQUENCE</scope>
    <source>
        <strain evidence="2">CBS 122367</strain>
    </source>
</reference>
<dbReference type="GO" id="GO:0005739">
    <property type="term" value="C:mitochondrion"/>
    <property type="evidence" value="ECO:0007669"/>
    <property type="project" value="TreeGrafter"/>
</dbReference>
<dbReference type="InterPro" id="IPR011032">
    <property type="entry name" value="GroES-like_sf"/>
</dbReference>
<proteinExistence type="predicted"/>
<dbReference type="EMBL" id="MU005638">
    <property type="protein sequence ID" value="KAF2676168.1"/>
    <property type="molecule type" value="Genomic_DNA"/>
</dbReference>
<dbReference type="Proteomes" id="UP000799291">
    <property type="component" value="Unassembled WGS sequence"/>
</dbReference>
<evidence type="ECO:0000259" key="1">
    <source>
        <dbReference type="SMART" id="SM00829"/>
    </source>
</evidence>
<dbReference type="InterPro" id="IPR020843">
    <property type="entry name" value="ER"/>
</dbReference>
<dbReference type="InterPro" id="IPR036291">
    <property type="entry name" value="NAD(P)-bd_dom_sf"/>
</dbReference>
<dbReference type="PANTHER" id="PTHR11695:SF294">
    <property type="entry name" value="RETICULON-4-INTERACTING PROTEIN 1, MITOCHONDRIAL"/>
    <property type="match status" value="1"/>
</dbReference>
<gene>
    <name evidence="2" type="ORF">K458DRAFT_492608</name>
</gene>
<organism evidence="2 3">
    <name type="scientific">Lentithecium fluviatile CBS 122367</name>
    <dbReference type="NCBI Taxonomy" id="1168545"/>
    <lineage>
        <taxon>Eukaryota</taxon>
        <taxon>Fungi</taxon>
        <taxon>Dikarya</taxon>
        <taxon>Ascomycota</taxon>
        <taxon>Pezizomycotina</taxon>
        <taxon>Dothideomycetes</taxon>
        <taxon>Pleosporomycetidae</taxon>
        <taxon>Pleosporales</taxon>
        <taxon>Massarineae</taxon>
        <taxon>Lentitheciaceae</taxon>
        <taxon>Lentithecium</taxon>
    </lineage>
</organism>
<keyword evidence="3" id="KW-1185">Reference proteome</keyword>
<dbReference type="CDD" id="cd08267">
    <property type="entry name" value="MDR1"/>
    <property type="match status" value="1"/>
</dbReference>
<dbReference type="Gene3D" id="3.40.50.720">
    <property type="entry name" value="NAD(P)-binding Rossmann-like Domain"/>
    <property type="match status" value="1"/>
</dbReference>
<dbReference type="InterPro" id="IPR050700">
    <property type="entry name" value="YIM1/Zinc_Alcohol_DH_Fams"/>
</dbReference>
<dbReference type="OrthoDB" id="201656at2759"/>
<dbReference type="Pfam" id="PF08240">
    <property type="entry name" value="ADH_N"/>
    <property type="match status" value="1"/>
</dbReference>
<dbReference type="AlphaFoldDB" id="A0A6G1IDJ1"/>
<dbReference type="SUPFAM" id="SSF50129">
    <property type="entry name" value="GroES-like"/>
    <property type="match status" value="1"/>
</dbReference>
<evidence type="ECO:0000313" key="2">
    <source>
        <dbReference type="EMBL" id="KAF2676168.1"/>
    </source>
</evidence>
<accession>A0A6G1IDJ1</accession>
<dbReference type="SMART" id="SM00829">
    <property type="entry name" value="PKS_ER"/>
    <property type="match status" value="1"/>
</dbReference>
<dbReference type="PANTHER" id="PTHR11695">
    <property type="entry name" value="ALCOHOL DEHYDROGENASE RELATED"/>
    <property type="match status" value="1"/>
</dbReference>
<evidence type="ECO:0000313" key="3">
    <source>
        <dbReference type="Proteomes" id="UP000799291"/>
    </source>
</evidence>
<dbReference type="Pfam" id="PF13602">
    <property type="entry name" value="ADH_zinc_N_2"/>
    <property type="match status" value="1"/>
</dbReference>